<keyword evidence="1" id="KW-0812">Transmembrane</keyword>
<feature type="transmembrane region" description="Helical" evidence="1">
    <location>
        <begin position="12"/>
        <end position="32"/>
    </location>
</feature>
<name>A0ABV6NJ74_9BACI</name>
<comment type="caution">
    <text evidence="2">The sequence shown here is derived from an EMBL/GenBank/DDBJ whole genome shotgun (WGS) entry which is preliminary data.</text>
</comment>
<dbReference type="Proteomes" id="UP001589833">
    <property type="component" value="Unassembled WGS sequence"/>
</dbReference>
<organism evidence="2 3">
    <name type="scientific">Halalkalibacter alkalisediminis</name>
    <dbReference type="NCBI Taxonomy" id="935616"/>
    <lineage>
        <taxon>Bacteria</taxon>
        <taxon>Bacillati</taxon>
        <taxon>Bacillota</taxon>
        <taxon>Bacilli</taxon>
        <taxon>Bacillales</taxon>
        <taxon>Bacillaceae</taxon>
        <taxon>Halalkalibacter</taxon>
    </lineage>
</organism>
<evidence type="ECO:0000313" key="2">
    <source>
        <dbReference type="EMBL" id="MFC0560771.1"/>
    </source>
</evidence>
<evidence type="ECO:0000313" key="3">
    <source>
        <dbReference type="Proteomes" id="UP001589833"/>
    </source>
</evidence>
<dbReference type="RefSeq" id="WP_273847962.1">
    <property type="nucleotide sequence ID" value="NZ_JAQQWT010000042.1"/>
</dbReference>
<accession>A0ABV6NJ74</accession>
<gene>
    <name evidence="2" type="ORF">ACFFH4_17485</name>
</gene>
<keyword evidence="3" id="KW-1185">Reference proteome</keyword>
<keyword evidence="1" id="KW-0472">Membrane</keyword>
<reference evidence="2 3" key="1">
    <citation type="submission" date="2024-09" db="EMBL/GenBank/DDBJ databases">
        <authorList>
            <person name="Sun Q."/>
            <person name="Mori K."/>
        </authorList>
    </citation>
    <scope>NUCLEOTIDE SEQUENCE [LARGE SCALE GENOMIC DNA]</scope>
    <source>
        <strain evidence="2 3">NCAIM B.02301</strain>
    </source>
</reference>
<proteinExistence type="predicted"/>
<feature type="transmembrane region" description="Helical" evidence="1">
    <location>
        <begin position="38"/>
        <end position="57"/>
    </location>
</feature>
<keyword evidence="1" id="KW-1133">Transmembrane helix</keyword>
<sequence length="67" mass="7698">MSEQTAKRLKIAFHIFMTLFAIGVIVSSVLGYEEMERAMMYIILGVIIGMSSLFQIFRNVTKQPLRK</sequence>
<protein>
    <submittedName>
        <fullName evidence="2">Uncharacterized protein</fullName>
    </submittedName>
</protein>
<evidence type="ECO:0000256" key="1">
    <source>
        <dbReference type="SAM" id="Phobius"/>
    </source>
</evidence>
<dbReference type="EMBL" id="JBHLTR010000040">
    <property type="protein sequence ID" value="MFC0560771.1"/>
    <property type="molecule type" value="Genomic_DNA"/>
</dbReference>